<keyword evidence="2" id="KW-0812">Transmembrane</keyword>
<proteinExistence type="predicted"/>
<sequence>MKKKKIMSIALAAILVLAFAAAGFAADVPINVEIDNSKPNPGDTITVKVSCTANDVGGFEGKISTKGLEYVGTTGKPLSDETQLTVMGTGSVTYTYKVTAKAGDTINFSLSGVKVANEAGTDWHNPVGNFAASGTVAAAVEPDPEPSTPVTPDPEPSTPVNPDPQPSTNPETPSEGGSTGDTAKDSALDDVPKTGDATTDMWVFAVIALAAAGTIGIAAYRKAFSK</sequence>
<evidence type="ECO:0000256" key="1">
    <source>
        <dbReference type="SAM" id="MobiDB-lite"/>
    </source>
</evidence>
<feature type="region of interest" description="Disordered" evidence="1">
    <location>
        <begin position="140"/>
        <end position="195"/>
    </location>
</feature>
<organism evidence="4 5">
    <name type="scientific">Christensenella tenuis</name>
    <dbReference type="NCBI Taxonomy" id="2763033"/>
    <lineage>
        <taxon>Bacteria</taxon>
        <taxon>Bacillati</taxon>
        <taxon>Bacillota</taxon>
        <taxon>Clostridia</taxon>
        <taxon>Christensenellales</taxon>
        <taxon>Christensenellaceae</taxon>
        <taxon>Christensenella</taxon>
    </lineage>
</organism>
<accession>A0ABR7EI05</accession>
<evidence type="ECO:0000256" key="3">
    <source>
        <dbReference type="SAM" id="SignalP"/>
    </source>
</evidence>
<keyword evidence="2" id="KW-0472">Membrane</keyword>
<dbReference type="RefSeq" id="WP_186858843.1">
    <property type="nucleotide sequence ID" value="NZ_JACOON010000007.1"/>
</dbReference>
<feature type="compositionally biased region" description="Pro residues" evidence="1">
    <location>
        <begin position="145"/>
        <end position="167"/>
    </location>
</feature>
<feature type="chain" id="PRO_5046775399" description="LPXTG cell wall anchor domain-containing protein" evidence="3">
    <location>
        <begin position="26"/>
        <end position="226"/>
    </location>
</feature>
<comment type="caution">
    <text evidence="4">The sequence shown here is derived from an EMBL/GenBank/DDBJ whole genome shotgun (WGS) entry which is preliminary data.</text>
</comment>
<protein>
    <recommendedName>
        <fullName evidence="6">LPXTG cell wall anchor domain-containing protein</fullName>
    </recommendedName>
</protein>
<gene>
    <name evidence="4" type="ORF">H8S18_13770</name>
</gene>
<evidence type="ECO:0000313" key="5">
    <source>
        <dbReference type="Proteomes" id="UP000606889"/>
    </source>
</evidence>
<feature type="compositionally biased region" description="Basic and acidic residues" evidence="1">
    <location>
        <begin position="182"/>
        <end position="193"/>
    </location>
</feature>
<dbReference type="EMBL" id="JACOON010000007">
    <property type="protein sequence ID" value="MBC5649411.1"/>
    <property type="molecule type" value="Genomic_DNA"/>
</dbReference>
<keyword evidence="5" id="KW-1185">Reference proteome</keyword>
<evidence type="ECO:0008006" key="6">
    <source>
        <dbReference type="Google" id="ProtNLM"/>
    </source>
</evidence>
<name>A0ABR7EI05_9FIRM</name>
<keyword evidence="3" id="KW-0732">Signal</keyword>
<feature type="signal peptide" evidence="3">
    <location>
        <begin position="1"/>
        <end position="25"/>
    </location>
</feature>
<evidence type="ECO:0000313" key="4">
    <source>
        <dbReference type="EMBL" id="MBC5649411.1"/>
    </source>
</evidence>
<feature type="transmembrane region" description="Helical" evidence="2">
    <location>
        <begin position="201"/>
        <end position="220"/>
    </location>
</feature>
<dbReference type="Proteomes" id="UP000606889">
    <property type="component" value="Unassembled WGS sequence"/>
</dbReference>
<keyword evidence="2" id="KW-1133">Transmembrane helix</keyword>
<evidence type="ECO:0000256" key="2">
    <source>
        <dbReference type="SAM" id="Phobius"/>
    </source>
</evidence>
<reference evidence="4 5" key="1">
    <citation type="submission" date="2020-08" db="EMBL/GenBank/DDBJ databases">
        <title>Genome public.</title>
        <authorList>
            <person name="Liu C."/>
            <person name="Sun Q."/>
        </authorList>
    </citation>
    <scope>NUCLEOTIDE SEQUENCE [LARGE SCALE GENOMIC DNA]</scope>
    <source>
        <strain evidence="4 5">NSJ-35</strain>
    </source>
</reference>